<feature type="region of interest" description="Disordered" evidence="2">
    <location>
        <begin position="139"/>
        <end position="181"/>
    </location>
</feature>
<dbReference type="Proteomes" id="UP000700596">
    <property type="component" value="Unassembled WGS sequence"/>
</dbReference>
<feature type="compositionally biased region" description="Basic and acidic residues" evidence="2">
    <location>
        <begin position="148"/>
        <end position="160"/>
    </location>
</feature>
<gene>
    <name evidence="5" type="ORF">B0J11DRAFT_153276</name>
</gene>
<evidence type="ECO:0000313" key="5">
    <source>
        <dbReference type="EMBL" id="KAH7135124.1"/>
    </source>
</evidence>
<feature type="region of interest" description="Disordered" evidence="2">
    <location>
        <begin position="281"/>
        <end position="350"/>
    </location>
</feature>
<dbReference type="Gene3D" id="2.60.40.790">
    <property type="match status" value="1"/>
</dbReference>
<dbReference type="PROSITE" id="PS51203">
    <property type="entry name" value="CS"/>
    <property type="match status" value="1"/>
</dbReference>
<proteinExistence type="inferred from homology"/>
<dbReference type="OrthoDB" id="1898560at2759"/>
<sequence>MDKAALGATALSNSDYSTAIKEYTAAIKQNPAAVKYYIQRSTAYQRSQQYIEALADAEYAVLLAHKRASRDLIKEAQLRRGISLFFVERYADAEFVLNIVKRLDEKEKSLGIWTMKVSKKLKELEEGDDRAKLMAKEIPDVEAPNSGLEKKEEVKDEKKPGGVAAEASQAAQSSSTPVVPTQANKIKHDWYQSNDTVSFTLMAKGVDKEKAVVDITKDALSITFPITDPSTGSTSDFSFDIEPLYLEVNPDTSTFQIKATKIDVTLKKAQPGIKWHALEGTRDTSASSDEKPTIPRHILSTTDAPPAYPTSSRKGAKDWDKVAEDLSKKKVKTEDGEDDEGGIDDEGDETSAFFKKLYSGATPEQQRAMMKSYSESGGTVLSTDWSQVAKKTVVPEPPEGMEAKKY</sequence>
<dbReference type="InterPro" id="IPR007699">
    <property type="entry name" value="SGS_dom"/>
</dbReference>
<protein>
    <submittedName>
        <fullName evidence="5">SGS domain-containing protein</fullName>
    </submittedName>
</protein>
<dbReference type="Gene3D" id="1.25.40.10">
    <property type="entry name" value="Tetratricopeptide repeat domain"/>
    <property type="match status" value="1"/>
</dbReference>
<dbReference type="GO" id="GO:0051087">
    <property type="term" value="F:protein-folding chaperone binding"/>
    <property type="evidence" value="ECO:0007669"/>
    <property type="project" value="InterPro"/>
</dbReference>
<feature type="compositionally biased region" description="Basic and acidic residues" evidence="2">
    <location>
        <begin position="281"/>
        <end position="293"/>
    </location>
</feature>
<dbReference type="PANTHER" id="PTHR45862">
    <property type="entry name" value="PROTEIN SGT1 HOMOLOG"/>
    <property type="match status" value="1"/>
</dbReference>
<organism evidence="5 6">
    <name type="scientific">Dendryphion nanum</name>
    <dbReference type="NCBI Taxonomy" id="256645"/>
    <lineage>
        <taxon>Eukaryota</taxon>
        <taxon>Fungi</taxon>
        <taxon>Dikarya</taxon>
        <taxon>Ascomycota</taxon>
        <taxon>Pezizomycotina</taxon>
        <taxon>Dothideomycetes</taxon>
        <taxon>Pleosporomycetidae</taxon>
        <taxon>Pleosporales</taxon>
        <taxon>Torulaceae</taxon>
        <taxon>Dendryphion</taxon>
    </lineage>
</organism>
<dbReference type="Pfam" id="PF04969">
    <property type="entry name" value="CS"/>
    <property type="match status" value="1"/>
</dbReference>
<dbReference type="EMBL" id="JAGMWT010000002">
    <property type="protein sequence ID" value="KAH7135124.1"/>
    <property type="molecule type" value="Genomic_DNA"/>
</dbReference>
<reference evidence="5" key="1">
    <citation type="journal article" date="2021" name="Nat. Commun.">
        <title>Genetic determinants of endophytism in the Arabidopsis root mycobiome.</title>
        <authorList>
            <person name="Mesny F."/>
            <person name="Miyauchi S."/>
            <person name="Thiergart T."/>
            <person name="Pickel B."/>
            <person name="Atanasova L."/>
            <person name="Karlsson M."/>
            <person name="Huettel B."/>
            <person name="Barry K.W."/>
            <person name="Haridas S."/>
            <person name="Chen C."/>
            <person name="Bauer D."/>
            <person name="Andreopoulos W."/>
            <person name="Pangilinan J."/>
            <person name="LaButti K."/>
            <person name="Riley R."/>
            <person name="Lipzen A."/>
            <person name="Clum A."/>
            <person name="Drula E."/>
            <person name="Henrissat B."/>
            <person name="Kohler A."/>
            <person name="Grigoriev I.V."/>
            <person name="Martin F.M."/>
            <person name="Hacquard S."/>
        </authorList>
    </citation>
    <scope>NUCLEOTIDE SEQUENCE</scope>
    <source>
        <strain evidence="5">MPI-CAGE-CH-0243</strain>
    </source>
</reference>
<dbReference type="SUPFAM" id="SSF48452">
    <property type="entry name" value="TPR-like"/>
    <property type="match status" value="1"/>
</dbReference>
<dbReference type="CDD" id="cd06466">
    <property type="entry name" value="p23_CS_SGT1_like"/>
    <property type="match status" value="1"/>
</dbReference>
<evidence type="ECO:0000256" key="1">
    <source>
        <dbReference type="ARBA" id="ARBA00008509"/>
    </source>
</evidence>
<evidence type="ECO:0000313" key="6">
    <source>
        <dbReference type="Proteomes" id="UP000700596"/>
    </source>
</evidence>
<name>A0A9P9IYH7_9PLEO</name>
<evidence type="ECO:0000259" key="3">
    <source>
        <dbReference type="PROSITE" id="PS51048"/>
    </source>
</evidence>
<comment type="similarity">
    <text evidence="1">Belongs to the SGT1 family.</text>
</comment>
<feature type="compositionally biased region" description="Acidic residues" evidence="2">
    <location>
        <begin position="335"/>
        <end position="349"/>
    </location>
</feature>
<dbReference type="AlphaFoldDB" id="A0A9P9IYH7"/>
<keyword evidence="6" id="KW-1185">Reference proteome</keyword>
<feature type="compositionally biased region" description="Low complexity" evidence="2">
    <location>
        <begin position="164"/>
        <end position="175"/>
    </location>
</feature>
<evidence type="ECO:0000256" key="2">
    <source>
        <dbReference type="SAM" id="MobiDB-lite"/>
    </source>
</evidence>
<dbReference type="InterPro" id="IPR008978">
    <property type="entry name" value="HSP20-like_chaperone"/>
</dbReference>
<feature type="compositionally biased region" description="Basic and acidic residues" evidence="2">
    <location>
        <begin position="315"/>
        <end position="334"/>
    </location>
</feature>
<accession>A0A9P9IYH7</accession>
<dbReference type="InterPro" id="IPR007052">
    <property type="entry name" value="CS_dom"/>
</dbReference>
<dbReference type="Pfam" id="PF05002">
    <property type="entry name" value="SGS"/>
    <property type="match status" value="1"/>
</dbReference>
<evidence type="ECO:0000259" key="4">
    <source>
        <dbReference type="PROSITE" id="PS51203"/>
    </source>
</evidence>
<dbReference type="InterPro" id="IPR044563">
    <property type="entry name" value="Sgt1-like"/>
</dbReference>
<feature type="domain" description="CS" evidence="4">
    <location>
        <begin position="183"/>
        <end position="279"/>
    </location>
</feature>
<dbReference type="SUPFAM" id="SSF49764">
    <property type="entry name" value="HSP20-like chaperones"/>
    <property type="match status" value="1"/>
</dbReference>
<dbReference type="PROSITE" id="PS51048">
    <property type="entry name" value="SGS"/>
    <property type="match status" value="1"/>
</dbReference>
<feature type="compositionally biased region" description="Polar residues" evidence="2">
    <location>
        <begin position="299"/>
        <end position="313"/>
    </location>
</feature>
<feature type="domain" description="SGS" evidence="3">
    <location>
        <begin position="307"/>
        <end position="406"/>
    </location>
</feature>
<dbReference type="InterPro" id="IPR011990">
    <property type="entry name" value="TPR-like_helical_dom_sf"/>
</dbReference>
<comment type="caution">
    <text evidence="5">The sequence shown here is derived from an EMBL/GenBank/DDBJ whole genome shotgun (WGS) entry which is preliminary data.</text>
</comment>